<evidence type="ECO:0000256" key="1">
    <source>
        <dbReference type="ARBA" id="ARBA00001971"/>
    </source>
</evidence>
<dbReference type="InterPro" id="IPR050364">
    <property type="entry name" value="Cytochrome_P450_fung"/>
</dbReference>
<comment type="caution">
    <text evidence="16">The sequence shown here is derived from an EMBL/GenBank/DDBJ whole genome shotgun (WGS) entry which is preliminary data.</text>
</comment>
<dbReference type="PANTHER" id="PTHR46300:SF7">
    <property type="entry name" value="P450, PUTATIVE (EUROFUNG)-RELATED"/>
    <property type="match status" value="1"/>
</dbReference>
<comment type="pathway">
    <text evidence="3">Secondary metabolite biosynthesis.</text>
</comment>
<dbReference type="GO" id="GO:0005506">
    <property type="term" value="F:iron ion binding"/>
    <property type="evidence" value="ECO:0007669"/>
    <property type="project" value="InterPro"/>
</dbReference>
<keyword evidence="5 13" id="KW-0349">Heme</keyword>
<keyword evidence="9 14" id="KW-0560">Oxidoreductase</keyword>
<evidence type="ECO:0000256" key="8">
    <source>
        <dbReference type="ARBA" id="ARBA00022989"/>
    </source>
</evidence>
<dbReference type="PANTHER" id="PTHR46300">
    <property type="entry name" value="P450, PUTATIVE (EUROFUNG)-RELATED-RELATED"/>
    <property type="match status" value="1"/>
</dbReference>
<evidence type="ECO:0000256" key="2">
    <source>
        <dbReference type="ARBA" id="ARBA00004167"/>
    </source>
</evidence>
<dbReference type="Pfam" id="PF00067">
    <property type="entry name" value="p450"/>
    <property type="match status" value="2"/>
</dbReference>
<dbReference type="InterPro" id="IPR002401">
    <property type="entry name" value="Cyt_P450_E_grp-I"/>
</dbReference>
<dbReference type="GO" id="GO:0016020">
    <property type="term" value="C:membrane"/>
    <property type="evidence" value="ECO:0007669"/>
    <property type="project" value="UniProtKB-SubCell"/>
</dbReference>
<dbReference type="SUPFAM" id="SSF48264">
    <property type="entry name" value="Cytochrome P450"/>
    <property type="match status" value="2"/>
</dbReference>
<feature type="binding site" description="axial binding residue" evidence="13">
    <location>
        <position position="543"/>
    </location>
    <ligand>
        <name>heme</name>
        <dbReference type="ChEBI" id="CHEBI:30413"/>
    </ligand>
    <ligandPart>
        <name>Fe</name>
        <dbReference type="ChEBI" id="CHEBI:18248"/>
    </ligandPart>
</feature>
<evidence type="ECO:0000256" key="13">
    <source>
        <dbReference type="PIRSR" id="PIRSR602401-1"/>
    </source>
</evidence>
<keyword evidence="8 15" id="KW-1133">Transmembrane helix</keyword>
<feature type="transmembrane region" description="Helical" evidence="15">
    <location>
        <begin position="70"/>
        <end position="94"/>
    </location>
</feature>
<evidence type="ECO:0000256" key="12">
    <source>
        <dbReference type="ARBA" id="ARBA00023136"/>
    </source>
</evidence>
<evidence type="ECO:0000256" key="5">
    <source>
        <dbReference type="ARBA" id="ARBA00022617"/>
    </source>
</evidence>
<dbReference type="Proteomes" id="UP001212997">
    <property type="component" value="Unassembled WGS sequence"/>
</dbReference>
<dbReference type="GO" id="GO:0020037">
    <property type="term" value="F:heme binding"/>
    <property type="evidence" value="ECO:0007669"/>
    <property type="project" value="InterPro"/>
</dbReference>
<keyword evidence="11 14" id="KW-0503">Monooxygenase</keyword>
<sequence>MTTFRRFKDAGTLFYNSEGSDGLSSSASKSRFLPRQSALGLSDCELAAYITSIRSLLQHHILHGLKRFRVSIVIGMITTIMLVLTVPVVVALWITQTRLRRAKLPYPPGPPAEPLLGHLRALPRTYDRGVYRRLADTYGGIVYLHVLGKPTVIINSEKIAIDLLEKRGVIYSDRPSFPLYDMIGWGDTLTFLPYGHNFLKTRKLIQDQLTRKKCIIFEDIQLAQRRILLQNLLTSPEQFSFHAKRFVVAVVLEITYGRKITSDDDQFLKDAEAFDKIVAQEPGSLSLRKASVLLTLSIVESTTTTESQRTVQEAKEYGISVVQDDLASGNARPSFCSLGLEELSREQQNSEEEIGRIKVSAFQLYAAGAETTWSAILTFFFAMVLHPDIQRKSQRELDEVLGHGTFPNYEDRDSLPYLTCVIYEVLRLDAPIVLRHHGMNGIFTGGIQSSHWVNLQILRLYLGMFTRLSSASGVPHRVMEDDVYEGMFIPKGSTIISNIRHMLTNEDVYHDPFTFCPERFLPKPDGYGEPLPDAVFGFGRRICPGRWLALSGLWVSVASVLAMFDIKPIQDDQGVDVLPKLEFHDSLTR</sequence>
<evidence type="ECO:0000256" key="4">
    <source>
        <dbReference type="ARBA" id="ARBA00010617"/>
    </source>
</evidence>
<organism evidence="16 17">
    <name type="scientific">Meripilus lineatus</name>
    <dbReference type="NCBI Taxonomy" id="2056292"/>
    <lineage>
        <taxon>Eukaryota</taxon>
        <taxon>Fungi</taxon>
        <taxon>Dikarya</taxon>
        <taxon>Basidiomycota</taxon>
        <taxon>Agaricomycotina</taxon>
        <taxon>Agaricomycetes</taxon>
        <taxon>Polyporales</taxon>
        <taxon>Meripilaceae</taxon>
        <taxon>Meripilus</taxon>
    </lineage>
</organism>
<evidence type="ECO:0008006" key="18">
    <source>
        <dbReference type="Google" id="ProtNLM"/>
    </source>
</evidence>
<evidence type="ECO:0000256" key="3">
    <source>
        <dbReference type="ARBA" id="ARBA00005179"/>
    </source>
</evidence>
<dbReference type="Gene3D" id="1.10.630.10">
    <property type="entry name" value="Cytochrome P450"/>
    <property type="match status" value="1"/>
</dbReference>
<comment type="similarity">
    <text evidence="4 14">Belongs to the cytochrome P450 family.</text>
</comment>
<accession>A0AAD5V9U9</accession>
<gene>
    <name evidence="16" type="ORF">NLI96_g4617</name>
</gene>
<dbReference type="InterPro" id="IPR001128">
    <property type="entry name" value="Cyt_P450"/>
</dbReference>
<dbReference type="GO" id="GO:0016705">
    <property type="term" value="F:oxidoreductase activity, acting on paired donors, with incorporation or reduction of molecular oxygen"/>
    <property type="evidence" value="ECO:0007669"/>
    <property type="project" value="InterPro"/>
</dbReference>
<evidence type="ECO:0000313" key="17">
    <source>
        <dbReference type="Proteomes" id="UP001212997"/>
    </source>
</evidence>
<keyword evidence="17" id="KW-1185">Reference proteome</keyword>
<evidence type="ECO:0000256" key="10">
    <source>
        <dbReference type="ARBA" id="ARBA00023004"/>
    </source>
</evidence>
<comment type="cofactor">
    <cofactor evidence="1 13">
        <name>heme</name>
        <dbReference type="ChEBI" id="CHEBI:30413"/>
    </cofactor>
</comment>
<evidence type="ECO:0000256" key="14">
    <source>
        <dbReference type="RuleBase" id="RU000461"/>
    </source>
</evidence>
<dbReference type="PRINTS" id="PR00463">
    <property type="entry name" value="EP450I"/>
</dbReference>
<reference evidence="16" key="1">
    <citation type="submission" date="2022-07" db="EMBL/GenBank/DDBJ databases">
        <title>Genome Sequence of Physisporinus lineatus.</title>
        <authorList>
            <person name="Buettner E."/>
        </authorList>
    </citation>
    <scope>NUCLEOTIDE SEQUENCE</scope>
    <source>
        <strain evidence="16">VT162</strain>
    </source>
</reference>
<protein>
    <recommendedName>
        <fullName evidence="18">Cytochrome P450</fullName>
    </recommendedName>
</protein>
<evidence type="ECO:0000313" key="16">
    <source>
        <dbReference type="EMBL" id="KAJ3485908.1"/>
    </source>
</evidence>
<evidence type="ECO:0000256" key="6">
    <source>
        <dbReference type="ARBA" id="ARBA00022692"/>
    </source>
</evidence>
<dbReference type="GO" id="GO:0004497">
    <property type="term" value="F:monooxygenase activity"/>
    <property type="evidence" value="ECO:0007669"/>
    <property type="project" value="UniProtKB-KW"/>
</dbReference>
<keyword evidence="12 15" id="KW-0472">Membrane</keyword>
<evidence type="ECO:0000256" key="9">
    <source>
        <dbReference type="ARBA" id="ARBA00023002"/>
    </source>
</evidence>
<evidence type="ECO:0000256" key="7">
    <source>
        <dbReference type="ARBA" id="ARBA00022723"/>
    </source>
</evidence>
<keyword evidence="6 15" id="KW-0812">Transmembrane</keyword>
<evidence type="ECO:0000256" key="15">
    <source>
        <dbReference type="SAM" id="Phobius"/>
    </source>
</evidence>
<evidence type="ECO:0000256" key="11">
    <source>
        <dbReference type="ARBA" id="ARBA00023033"/>
    </source>
</evidence>
<name>A0AAD5V9U9_9APHY</name>
<dbReference type="InterPro" id="IPR017972">
    <property type="entry name" value="Cyt_P450_CS"/>
</dbReference>
<dbReference type="EMBL" id="JANAWD010000138">
    <property type="protein sequence ID" value="KAJ3485908.1"/>
    <property type="molecule type" value="Genomic_DNA"/>
</dbReference>
<keyword evidence="10 13" id="KW-0408">Iron</keyword>
<comment type="subcellular location">
    <subcellularLocation>
        <location evidence="2">Membrane</location>
        <topology evidence="2">Single-pass membrane protein</topology>
    </subcellularLocation>
</comment>
<dbReference type="PROSITE" id="PS00086">
    <property type="entry name" value="CYTOCHROME_P450"/>
    <property type="match status" value="1"/>
</dbReference>
<dbReference type="InterPro" id="IPR036396">
    <property type="entry name" value="Cyt_P450_sf"/>
</dbReference>
<dbReference type="CDD" id="cd11065">
    <property type="entry name" value="CYP64-like"/>
    <property type="match status" value="1"/>
</dbReference>
<keyword evidence="7 13" id="KW-0479">Metal-binding</keyword>
<dbReference type="AlphaFoldDB" id="A0AAD5V9U9"/>
<proteinExistence type="inferred from homology"/>